<dbReference type="EMBL" id="AP018365">
    <property type="protein sequence ID" value="BBA96617.1"/>
    <property type="molecule type" value="Genomic_DNA"/>
</dbReference>
<dbReference type="SUPFAM" id="SSF52266">
    <property type="entry name" value="SGNH hydrolase"/>
    <property type="match status" value="1"/>
</dbReference>
<protein>
    <recommendedName>
        <fullName evidence="4">Ricin B lectin domain-containing protein</fullName>
    </recommendedName>
</protein>
<dbReference type="InterPro" id="IPR013830">
    <property type="entry name" value="SGNH_hydro"/>
</dbReference>
<dbReference type="Pfam" id="PF13472">
    <property type="entry name" value="Lipase_GDSL_2"/>
    <property type="match status" value="1"/>
</dbReference>
<evidence type="ECO:0000256" key="2">
    <source>
        <dbReference type="PIRSR" id="PIRSR637460-2"/>
    </source>
</evidence>
<dbReference type="KEGG" id="arev:RVR_2000"/>
<dbReference type="Gene3D" id="3.40.50.1110">
    <property type="entry name" value="SGNH hydrolase"/>
    <property type="match status" value="1"/>
</dbReference>
<dbReference type="SMART" id="SM00458">
    <property type="entry name" value="RICIN"/>
    <property type="match status" value="1"/>
</dbReference>
<feature type="domain" description="Ricin B lectin" evidence="4">
    <location>
        <begin position="318"/>
        <end position="444"/>
    </location>
</feature>
<reference evidence="5 6" key="1">
    <citation type="journal article" date="2010" name="J. Bacteriol.">
        <title>Biochemical characterization of a novel indole prenyltransferase from Streptomyces sp. SN-593.</title>
        <authorList>
            <person name="Takahashi S."/>
            <person name="Takagi H."/>
            <person name="Toyoda A."/>
            <person name="Uramoto M."/>
            <person name="Nogawa T."/>
            <person name="Ueki M."/>
            <person name="Sakaki Y."/>
            <person name="Osada H."/>
        </authorList>
    </citation>
    <scope>NUCLEOTIDE SEQUENCE [LARGE SCALE GENOMIC DNA]</scope>
    <source>
        <strain evidence="5 6">SN-593</strain>
    </source>
</reference>
<dbReference type="Gene3D" id="2.80.10.50">
    <property type="match status" value="2"/>
</dbReference>
<evidence type="ECO:0000259" key="4">
    <source>
        <dbReference type="SMART" id="SM00458"/>
    </source>
</evidence>
<evidence type="ECO:0000256" key="3">
    <source>
        <dbReference type="SAM" id="SignalP"/>
    </source>
</evidence>
<dbReference type="Pfam" id="PF00652">
    <property type="entry name" value="Ricin_B_lectin"/>
    <property type="match status" value="1"/>
</dbReference>
<feature type="disulfide bond" evidence="2">
    <location>
        <begin position="225"/>
        <end position="273"/>
    </location>
</feature>
<feature type="signal peptide" evidence="3">
    <location>
        <begin position="1"/>
        <end position="45"/>
    </location>
</feature>
<dbReference type="AlphaFoldDB" id="A0A7U3UPY0"/>
<accession>A0A7U3UPY0</accession>
<dbReference type="InterPro" id="IPR037460">
    <property type="entry name" value="SEST-like"/>
</dbReference>
<feature type="chain" id="PRO_5032488446" description="Ricin B lectin domain-containing protein" evidence="3">
    <location>
        <begin position="46"/>
        <end position="445"/>
    </location>
</feature>
<feature type="disulfide bond" evidence="2">
    <location>
        <begin position="93"/>
        <end position="117"/>
    </location>
</feature>
<dbReference type="GO" id="GO:0019433">
    <property type="term" value="P:triglyceride catabolic process"/>
    <property type="evidence" value="ECO:0007669"/>
    <property type="project" value="TreeGrafter"/>
</dbReference>
<dbReference type="InterPro" id="IPR000772">
    <property type="entry name" value="Ricin_B_lectin"/>
</dbReference>
<feature type="disulfide bond" evidence="2">
    <location>
        <begin position="167"/>
        <end position="175"/>
    </location>
</feature>
<proteinExistence type="predicted"/>
<organism evidence="5 6">
    <name type="scientific">Actinacidiphila reveromycinica</name>
    <dbReference type="NCBI Taxonomy" id="659352"/>
    <lineage>
        <taxon>Bacteria</taxon>
        <taxon>Bacillati</taxon>
        <taxon>Actinomycetota</taxon>
        <taxon>Actinomycetes</taxon>
        <taxon>Kitasatosporales</taxon>
        <taxon>Streptomycetaceae</taxon>
        <taxon>Actinacidiphila</taxon>
    </lineage>
</organism>
<reference evidence="5 6" key="4">
    <citation type="journal article" date="2020" name="Sci. Rep.">
        <title>beta-carboline chemical signals induce reveromycin production through a LuxR family regulator in Streptomyces sp. SN-593.</title>
        <authorList>
            <person name="Panthee S."/>
            <person name="Kito N."/>
            <person name="Hayashi T."/>
            <person name="Shimizu T."/>
            <person name="Ishikawa J."/>
            <person name="Hamamoto H."/>
            <person name="Osada H."/>
            <person name="Takahashi S."/>
        </authorList>
    </citation>
    <scope>NUCLEOTIDE SEQUENCE [LARGE SCALE GENOMIC DNA]</scope>
    <source>
        <strain evidence="5 6">SN-593</strain>
    </source>
</reference>
<reference evidence="5 6" key="2">
    <citation type="journal article" date="2011" name="J. Antibiot.">
        <title>Furaquinocins I and J: novel polyketide isoprenoid hybrid compounds from Streptomyces reveromyceticus SN-593.</title>
        <authorList>
            <person name="Panthee S."/>
            <person name="Takahashi S."/>
            <person name="Takagi H."/>
            <person name="Nogawa T."/>
            <person name="Oowada E."/>
            <person name="Uramoto M."/>
            <person name="Osada H."/>
        </authorList>
    </citation>
    <scope>NUCLEOTIDE SEQUENCE [LARGE SCALE GENOMIC DNA]</scope>
    <source>
        <strain evidence="5 6">SN-593</strain>
    </source>
</reference>
<name>A0A7U3UPY0_9ACTN</name>
<dbReference type="CDD" id="cd01823">
    <property type="entry name" value="SEST_like"/>
    <property type="match status" value="1"/>
</dbReference>
<dbReference type="InterPro" id="IPR035992">
    <property type="entry name" value="Ricin_B-like_lectins"/>
</dbReference>
<dbReference type="GO" id="GO:0004806">
    <property type="term" value="F:triacylglycerol lipase activity"/>
    <property type="evidence" value="ECO:0007669"/>
    <property type="project" value="TreeGrafter"/>
</dbReference>
<dbReference type="PROSITE" id="PS50231">
    <property type="entry name" value="RICIN_B_LECTIN"/>
    <property type="match status" value="1"/>
</dbReference>
<sequence length="445" mass="43924">MVGGGMGTSRQSGRPAAGRRRVWVPAGVAAALAASAVLLAPAAFAGTPAAPSAGRAVTPAATAAGLDYVAMGSSFAAGPGIPPSQTGTGAAACARSQNNYASEVARDIGANLTDASCSGATTANVLTTDQAGQPPQIDAVTSSTKLVTVTIGGNDVDYLGSIDSYSCQTGGGSNCGSVDRTSIDQTFGVLAGRLENVVTAVHATAPQAKVLFVNYFTILPDSGVCTGVPLTADQAAYERSIASRLVDATATAAAATGATLVDLAAASHGHDACAATPWVETYTPAAGRSQYHPNEAGMSGAAALVESALASTGQTATGPVAAGIAGKCLDVANSGTTNGTHVQLWGCNGTGAQKWTAVPGAGGTLRALGGCLDVSGSGTADGTLVQWWQCNGTGAQRWLPGANGSLVNPESGRCLDDPNASTADGTQLQIWDCNGTGAQHWTLPS</sequence>
<keyword evidence="3" id="KW-0732">Signal</keyword>
<dbReference type="PANTHER" id="PTHR37981:SF1">
    <property type="entry name" value="SGNH HYDROLASE-TYPE ESTERASE DOMAIN-CONTAINING PROTEIN"/>
    <property type="match status" value="1"/>
</dbReference>
<reference evidence="5 6" key="3">
    <citation type="journal article" date="2011" name="Nat. Chem. Biol.">
        <title>Reveromycin A biosynthesis uses RevG and RevJ for stereospecific spiroacetal formation.</title>
        <authorList>
            <person name="Takahashi S."/>
            <person name="Toyoda A."/>
            <person name="Sekiyama Y."/>
            <person name="Takagi H."/>
            <person name="Nogawa T."/>
            <person name="Uramoto M."/>
            <person name="Suzuki R."/>
            <person name="Koshino H."/>
            <person name="Kumano T."/>
            <person name="Panthee S."/>
            <person name="Dairi T."/>
            <person name="Ishikawa J."/>
            <person name="Ikeda H."/>
            <person name="Sakaki Y."/>
            <person name="Osada H."/>
        </authorList>
    </citation>
    <scope>NUCLEOTIDE SEQUENCE [LARGE SCALE GENOMIC DNA]</scope>
    <source>
        <strain evidence="5 6">SN-593</strain>
    </source>
</reference>
<keyword evidence="2" id="KW-1015">Disulfide bond</keyword>
<evidence type="ECO:0000313" key="5">
    <source>
        <dbReference type="EMBL" id="BBA96617.1"/>
    </source>
</evidence>
<dbReference type="Proteomes" id="UP000595703">
    <property type="component" value="Chromosome"/>
</dbReference>
<evidence type="ECO:0000256" key="1">
    <source>
        <dbReference type="PIRSR" id="PIRSR637460-1"/>
    </source>
</evidence>
<dbReference type="CDD" id="cd23451">
    <property type="entry name" value="beta-trefoil_Ricin_laminarinase"/>
    <property type="match status" value="1"/>
</dbReference>
<dbReference type="SUPFAM" id="SSF50370">
    <property type="entry name" value="Ricin B-like lectins"/>
    <property type="match status" value="1"/>
</dbReference>
<dbReference type="PANTHER" id="PTHR37981">
    <property type="entry name" value="LIPASE 2"/>
    <property type="match status" value="1"/>
</dbReference>
<feature type="active site" description="Nucleophile" evidence="1">
    <location>
        <position position="74"/>
    </location>
</feature>
<gene>
    <name evidence="5" type="ORF">RVR_2000</name>
</gene>
<dbReference type="InterPro" id="IPR036514">
    <property type="entry name" value="SGNH_hydro_sf"/>
</dbReference>
<feature type="active site" evidence="1">
    <location>
        <position position="292"/>
    </location>
</feature>
<keyword evidence="6" id="KW-1185">Reference proteome</keyword>
<evidence type="ECO:0000313" key="6">
    <source>
        <dbReference type="Proteomes" id="UP000595703"/>
    </source>
</evidence>